<dbReference type="EMBL" id="MU842913">
    <property type="protein sequence ID" value="KAK2026518.1"/>
    <property type="molecule type" value="Genomic_DNA"/>
</dbReference>
<evidence type="ECO:0000313" key="1">
    <source>
        <dbReference type="EMBL" id="KAK2026518.1"/>
    </source>
</evidence>
<keyword evidence="2" id="KW-1185">Reference proteome</keyword>
<organism evidence="1 2">
    <name type="scientific">Colletotrichum zoysiae</name>
    <dbReference type="NCBI Taxonomy" id="1216348"/>
    <lineage>
        <taxon>Eukaryota</taxon>
        <taxon>Fungi</taxon>
        <taxon>Dikarya</taxon>
        <taxon>Ascomycota</taxon>
        <taxon>Pezizomycotina</taxon>
        <taxon>Sordariomycetes</taxon>
        <taxon>Hypocreomycetidae</taxon>
        <taxon>Glomerellales</taxon>
        <taxon>Glomerellaceae</taxon>
        <taxon>Colletotrichum</taxon>
        <taxon>Colletotrichum graminicola species complex</taxon>
    </lineage>
</organism>
<accession>A0AAD9M2K6</accession>
<proteinExistence type="predicted"/>
<protein>
    <submittedName>
        <fullName evidence="1">Uncharacterized protein</fullName>
    </submittedName>
</protein>
<sequence>MRRSPILPFPSLPSHLDILQYRIGYVKGRQGLCTSWPTKRSFMRCSSARSCSVIRATRAQLPSYETVGRTWPASVRPNGGWPCSVLPARSPSSLGLPLRHYIILLVLYSLITSGSRPHPMTSGLYPAPAPCHPCLCPPLLLPPAPFPSLPSASKLSGLNTPLGSGVRVDACWSLSARLLTPSFPALLLRLRLSSGYFLLTGNPYFVDVASNQDGCSSFLIIRHCDYSWKATVTSAQHLWEG</sequence>
<gene>
    <name evidence="1" type="ORF">LX32DRAFT_18873</name>
</gene>
<evidence type="ECO:0000313" key="2">
    <source>
        <dbReference type="Proteomes" id="UP001232148"/>
    </source>
</evidence>
<dbReference type="AlphaFoldDB" id="A0AAD9M2K6"/>
<dbReference type="Proteomes" id="UP001232148">
    <property type="component" value="Unassembled WGS sequence"/>
</dbReference>
<comment type="caution">
    <text evidence="1">The sequence shown here is derived from an EMBL/GenBank/DDBJ whole genome shotgun (WGS) entry which is preliminary data.</text>
</comment>
<name>A0AAD9M2K6_9PEZI</name>
<reference evidence="1" key="1">
    <citation type="submission" date="2021-06" db="EMBL/GenBank/DDBJ databases">
        <title>Comparative genomics, transcriptomics and evolutionary studies reveal genomic signatures of adaptation to plant cell wall in hemibiotrophic fungi.</title>
        <authorList>
            <consortium name="DOE Joint Genome Institute"/>
            <person name="Baroncelli R."/>
            <person name="Diaz J.F."/>
            <person name="Benocci T."/>
            <person name="Peng M."/>
            <person name="Battaglia E."/>
            <person name="Haridas S."/>
            <person name="Andreopoulos W."/>
            <person name="Labutti K."/>
            <person name="Pangilinan J."/>
            <person name="Floch G.L."/>
            <person name="Makela M.R."/>
            <person name="Henrissat B."/>
            <person name="Grigoriev I.V."/>
            <person name="Crouch J.A."/>
            <person name="De Vries R.P."/>
            <person name="Sukno S.A."/>
            <person name="Thon M.R."/>
        </authorList>
    </citation>
    <scope>NUCLEOTIDE SEQUENCE</scope>
    <source>
        <strain evidence="1">MAFF235873</strain>
    </source>
</reference>